<feature type="transmembrane region" description="Helical" evidence="10">
    <location>
        <begin position="61"/>
        <end position="84"/>
    </location>
</feature>
<keyword evidence="8 10" id="KW-0472">Membrane</keyword>
<dbReference type="InterPro" id="IPR016169">
    <property type="entry name" value="FAD-bd_PCMH_sub2"/>
</dbReference>
<gene>
    <name evidence="12" type="ordered locus">Acid345_3536</name>
</gene>
<evidence type="ECO:0000256" key="6">
    <source>
        <dbReference type="ARBA" id="ARBA00022989"/>
    </source>
</evidence>
<dbReference type="PROSITE" id="PS51371">
    <property type="entry name" value="CBS"/>
    <property type="match status" value="2"/>
</dbReference>
<dbReference type="PANTHER" id="PTHR22777:SF32">
    <property type="entry name" value="UPF0053 INNER MEMBRANE PROTEIN YFJD"/>
    <property type="match status" value="1"/>
</dbReference>
<protein>
    <submittedName>
        <fullName evidence="12">CBS domain protein</fullName>
    </submittedName>
</protein>
<dbReference type="InterPro" id="IPR044751">
    <property type="entry name" value="Ion_transp-like_CBS"/>
</dbReference>
<feature type="transmembrane region" description="Helical" evidence="10">
    <location>
        <begin position="129"/>
        <end position="155"/>
    </location>
</feature>
<dbReference type="InterPro" id="IPR000644">
    <property type="entry name" value="CBS_dom"/>
</dbReference>
<evidence type="ECO:0000256" key="2">
    <source>
        <dbReference type="ARBA" id="ARBA00006337"/>
    </source>
</evidence>
<evidence type="ECO:0000256" key="5">
    <source>
        <dbReference type="ARBA" id="ARBA00022737"/>
    </source>
</evidence>
<evidence type="ECO:0000256" key="1">
    <source>
        <dbReference type="ARBA" id="ARBA00004651"/>
    </source>
</evidence>
<reference evidence="12 13" key="1">
    <citation type="journal article" date="2009" name="Appl. Environ. Microbiol.">
        <title>Three genomes from the phylum Acidobacteria provide insight into the lifestyles of these microorganisms in soils.</title>
        <authorList>
            <person name="Ward N.L."/>
            <person name="Challacombe J.F."/>
            <person name="Janssen P.H."/>
            <person name="Henrissat B."/>
            <person name="Coutinho P.M."/>
            <person name="Wu M."/>
            <person name="Xie G."/>
            <person name="Haft D.H."/>
            <person name="Sait M."/>
            <person name="Badger J."/>
            <person name="Barabote R.D."/>
            <person name="Bradley B."/>
            <person name="Brettin T.S."/>
            <person name="Brinkac L.M."/>
            <person name="Bruce D."/>
            <person name="Creasy T."/>
            <person name="Daugherty S.C."/>
            <person name="Davidsen T.M."/>
            <person name="DeBoy R.T."/>
            <person name="Detter J.C."/>
            <person name="Dodson R.J."/>
            <person name="Durkin A.S."/>
            <person name="Ganapathy A."/>
            <person name="Gwinn-Giglio M."/>
            <person name="Han C.S."/>
            <person name="Khouri H."/>
            <person name="Kiss H."/>
            <person name="Kothari S.P."/>
            <person name="Madupu R."/>
            <person name="Nelson K.E."/>
            <person name="Nelson W.C."/>
            <person name="Paulsen I."/>
            <person name="Penn K."/>
            <person name="Ren Q."/>
            <person name="Rosovitz M.J."/>
            <person name="Selengut J.D."/>
            <person name="Shrivastava S."/>
            <person name="Sullivan S.A."/>
            <person name="Tapia R."/>
            <person name="Thompson L.S."/>
            <person name="Watkins K.L."/>
            <person name="Yang Q."/>
            <person name="Yu C."/>
            <person name="Zafar N."/>
            <person name="Zhou L."/>
            <person name="Kuske C.R."/>
        </authorList>
    </citation>
    <scope>NUCLEOTIDE SEQUENCE [LARGE SCALE GENOMIC DNA]</scope>
    <source>
        <strain evidence="12 13">Ellin345</strain>
    </source>
</reference>
<dbReference type="Proteomes" id="UP000002432">
    <property type="component" value="Chromosome"/>
</dbReference>
<dbReference type="FunFam" id="3.10.580.10:FF:000002">
    <property type="entry name" value="Magnesium/cobalt efflux protein CorC"/>
    <property type="match status" value="1"/>
</dbReference>
<dbReference type="eggNOG" id="COG1253">
    <property type="taxonomic scope" value="Bacteria"/>
</dbReference>
<dbReference type="InterPro" id="IPR036318">
    <property type="entry name" value="FAD-bd_PCMH-like_sf"/>
</dbReference>
<dbReference type="Pfam" id="PF01595">
    <property type="entry name" value="CNNM"/>
    <property type="match status" value="1"/>
</dbReference>
<keyword evidence="5" id="KW-0677">Repeat</keyword>
<dbReference type="SMART" id="SM00116">
    <property type="entry name" value="CBS"/>
    <property type="match status" value="2"/>
</dbReference>
<keyword evidence="7 9" id="KW-0129">CBS domain</keyword>
<organism evidence="12 13">
    <name type="scientific">Koribacter versatilis (strain Ellin345)</name>
    <dbReference type="NCBI Taxonomy" id="204669"/>
    <lineage>
        <taxon>Bacteria</taxon>
        <taxon>Pseudomonadati</taxon>
        <taxon>Acidobacteriota</taxon>
        <taxon>Terriglobia</taxon>
        <taxon>Terriglobales</taxon>
        <taxon>Candidatus Korobacteraceae</taxon>
        <taxon>Candidatus Korobacter</taxon>
    </lineage>
</organism>
<dbReference type="OrthoDB" id="110231at2"/>
<accession>Q1IKR3</accession>
<dbReference type="InterPro" id="IPR002550">
    <property type="entry name" value="CNNM"/>
</dbReference>
<dbReference type="Pfam" id="PF00571">
    <property type="entry name" value="CBS"/>
    <property type="match status" value="2"/>
</dbReference>
<dbReference type="RefSeq" id="WP_011524336.1">
    <property type="nucleotide sequence ID" value="NC_008009.1"/>
</dbReference>
<evidence type="ECO:0000256" key="3">
    <source>
        <dbReference type="ARBA" id="ARBA00022475"/>
    </source>
</evidence>
<keyword evidence="4 10" id="KW-0812">Transmembrane</keyword>
<evidence type="ECO:0000256" key="4">
    <source>
        <dbReference type="ARBA" id="ARBA00022692"/>
    </source>
</evidence>
<name>Q1IKR3_KORVE</name>
<feature type="domain" description="CBS" evidence="11">
    <location>
        <begin position="271"/>
        <end position="329"/>
    </location>
</feature>
<dbReference type="HOGENOM" id="CLU_015237_4_1_0"/>
<dbReference type="CDD" id="cd04590">
    <property type="entry name" value="CBS_pair_CorC_HlyC_assoc"/>
    <property type="match status" value="1"/>
</dbReference>
<dbReference type="SUPFAM" id="SSF54631">
    <property type="entry name" value="CBS-domain pair"/>
    <property type="match status" value="1"/>
</dbReference>
<evidence type="ECO:0000313" key="12">
    <source>
        <dbReference type="EMBL" id="ABF42537.1"/>
    </source>
</evidence>
<dbReference type="GO" id="GO:0050660">
    <property type="term" value="F:flavin adenine dinucleotide binding"/>
    <property type="evidence" value="ECO:0007669"/>
    <property type="project" value="InterPro"/>
</dbReference>
<dbReference type="STRING" id="204669.Acid345_3536"/>
<feature type="domain" description="CBS" evidence="11">
    <location>
        <begin position="206"/>
        <end position="268"/>
    </location>
</feature>
<keyword evidence="13" id="KW-1185">Reference proteome</keyword>
<feature type="transmembrane region" description="Helical" evidence="10">
    <location>
        <begin position="6"/>
        <end position="23"/>
    </location>
</feature>
<dbReference type="EMBL" id="CP000360">
    <property type="protein sequence ID" value="ABF42537.1"/>
    <property type="molecule type" value="Genomic_DNA"/>
</dbReference>
<dbReference type="Pfam" id="PF03471">
    <property type="entry name" value="CorC_HlyC"/>
    <property type="match status" value="1"/>
</dbReference>
<evidence type="ECO:0000259" key="11">
    <source>
        <dbReference type="PROSITE" id="PS51371"/>
    </source>
</evidence>
<dbReference type="AlphaFoldDB" id="Q1IKR3"/>
<dbReference type="EnsemblBacteria" id="ABF42537">
    <property type="protein sequence ID" value="ABF42537"/>
    <property type="gene ID" value="Acid345_3536"/>
</dbReference>
<evidence type="ECO:0000256" key="9">
    <source>
        <dbReference type="PROSITE-ProRule" id="PRU00703"/>
    </source>
</evidence>
<keyword evidence="6 10" id="KW-1133">Transmembrane helix</keyword>
<comment type="similarity">
    <text evidence="2">Belongs to the UPF0053 family.</text>
</comment>
<dbReference type="SMART" id="SM01091">
    <property type="entry name" value="CorC_HlyC"/>
    <property type="match status" value="1"/>
</dbReference>
<dbReference type="InterPro" id="IPR005170">
    <property type="entry name" value="Transptr-assoc_dom"/>
</dbReference>
<dbReference type="InterPro" id="IPR046342">
    <property type="entry name" value="CBS_dom_sf"/>
</dbReference>
<evidence type="ECO:0000256" key="10">
    <source>
        <dbReference type="SAM" id="Phobius"/>
    </source>
</evidence>
<dbReference type="GO" id="GO:0005886">
    <property type="term" value="C:plasma membrane"/>
    <property type="evidence" value="ECO:0007669"/>
    <property type="project" value="UniProtKB-SubCell"/>
</dbReference>
<evidence type="ECO:0000256" key="7">
    <source>
        <dbReference type="ARBA" id="ARBA00023122"/>
    </source>
</evidence>
<dbReference type="Gene3D" id="3.30.465.10">
    <property type="match status" value="1"/>
</dbReference>
<dbReference type="KEGG" id="aba:Acid345_3536"/>
<comment type="subcellular location">
    <subcellularLocation>
        <location evidence="1">Cell membrane</location>
        <topology evidence="1">Multi-pass membrane protein</topology>
    </subcellularLocation>
</comment>
<dbReference type="Gene3D" id="3.10.580.10">
    <property type="entry name" value="CBS-domain"/>
    <property type="match status" value="1"/>
</dbReference>
<evidence type="ECO:0000256" key="8">
    <source>
        <dbReference type="ARBA" id="ARBA00023136"/>
    </source>
</evidence>
<feature type="transmembrane region" description="Helical" evidence="10">
    <location>
        <begin position="96"/>
        <end position="117"/>
    </location>
</feature>
<keyword evidence="3" id="KW-1003">Cell membrane</keyword>
<dbReference type="SUPFAM" id="SSF56176">
    <property type="entry name" value="FAD-binding/transporter-associated domain-like"/>
    <property type="match status" value="1"/>
</dbReference>
<dbReference type="PANTHER" id="PTHR22777">
    <property type="entry name" value="HEMOLYSIN-RELATED"/>
    <property type="match status" value="1"/>
</dbReference>
<proteinExistence type="inferred from homology"/>
<evidence type="ECO:0000313" key="13">
    <source>
        <dbReference type="Proteomes" id="UP000002432"/>
    </source>
</evidence>
<sequence length="422" mass="47619">MITFWHVVILLLLMALLTLVSYVDRVFKEAGKFLSREFQENIDYFESNIEPKLGRNPQRAALAMAVLPQMLLGTIAFLMAYTVFSHPWSGLELLQAALVLVFVIVICSRLVPYLLFARTRGEWAKNFVWLFRLMIYLAIPVTIMLGFTISVAALAKENAEEEPEHPSEAVDALIEAGTEEGILEESDRHLIQSVVEFGDKTVREVMTPRPRIFAVPTDWTLEQLTDALRDQGYSRIPVFRGSIDNLVGIVFSRDLLQIADTDARTRKVGDLVREELMFVPETKRGSELLREMQRDNVRMAVVIDEYGSVAGLVTIEDLIEEIVGELRDEDETDIVKEGEHTYVVPGSMDVDRLNELFGVRVDEDHESSTVAGLVSEIAGRIPQPGEVVENLGLRFEVLASTDRRIERLRISEATQTPDQVQA</sequence>